<keyword evidence="3" id="KW-0238">DNA-binding</keyword>
<evidence type="ECO:0000256" key="1">
    <source>
        <dbReference type="ARBA" id="ARBA00009437"/>
    </source>
</evidence>
<dbReference type="InterPro" id="IPR036388">
    <property type="entry name" value="WH-like_DNA-bd_sf"/>
</dbReference>
<dbReference type="InterPro" id="IPR005119">
    <property type="entry name" value="LysR_subst-bd"/>
</dbReference>
<evidence type="ECO:0000259" key="5">
    <source>
        <dbReference type="PROSITE" id="PS50931"/>
    </source>
</evidence>
<proteinExistence type="inferred from homology"/>
<dbReference type="Pfam" id="PF03466">
    <property type="entry name" value="LysR_substrate"/>
    <property type="match status" value="1"/>
</dbReference>
<keyword evidence="2" id="KW-0805">Transcription regulation</keyword>
<dbReference type="Proteomes" id="UP001304125">
    <property type="component" value="Chromosome"/>
</dbReference>
<keyword evidence="4" id="KW-0804">Transcription</keyword>
<dbReference type="EMBL" id="CP134879">
    <property type="protein sequence ID" value="WNM25664.1"/>
    <property type="molecule type" value="Genomic_DNA"/>
</dbReference>
<dbReference type="PROSITE" id="PS50931">
    <property type="entry name" value="HTH_LYSR"/>
    <property type="match status" value="1"/>
</dbReference>
<dbReference type="Pfam" id="PF00126">
    <property type="entry name" value="HTH_1"/>
    <property type="match status" value="1"/>
</dbReference>
<accession>A0AA96JEH2</accession>
<dbReference type="GO" id="GO:0000976">
    <property type="term" value="F:transcription cis-regulatory region binding"/>
    <property type="evidence" value="ECO:0007669"/>
    <property type="project" value="TreeGrafter"/>
</dbReference>
<dbReference type="Gene3D" id="3.40.190.10">
    <property type="entry name" value="Periplasmic binding protein-like II"/>
    <property type="match status" value="2"/>
</dbReference>
<dbReference type="Gene3D" id="1.10.10.10">
    <property type="entry name" value="Winged helix-like DNA-binding domain superfamily/Winged helix DNA-binding domain"/>
    <property type="match status" value="1"/>
</dbReference>
<dbReference type="RefSeq" id="WP_313500969.1">
    <property type="nucleotide sequence ID" value="NZ_CP134879.1"/>
</dbReference>
<accession>A0AA96JH12</accession>
<evidence type="ECO:0000256" key="3">
    <source>
        <dbReference type="ARBA" id="ARBA00023125"/>
    </source>
</evidence>
<dbReference type="InterPro" id="IPR036390">
    <property type="entry name" value="WH_DNA-bd_sf"/>
</dbReference>
<feature type="domain" description="HTH lysR-type" evidence="5">
    <location>
        <begin position="4"/>
        <end position="61"/>
    </location>
</feature>
<keyword evidence="8" id="KW-1185">Reference proteome</keyword>
<dbReference type="InterPro" id="IPR000847">
    <property type="entry name" value="LysR_HTH_N"/>
</dbReference>
<organism evidence="6 8">
    <name type="scientific">Demequina capsici</name>
    <dbReference type="NCBI Taxonomy" id="3075620"/>
    <lineage>
        <taxon>Bacteria</taxon>
        <taxon>Bacillati</taxon>
        <taxon>Actinomycetota</taxon>
        <taxon>Actinomycetes</taxon>
        <taxon>Micrococcales</taxon>
        <taxon>Demequinaceae</taxon>
        <taxon>Demequina</taxon>
    </lineage>
</organism>
<dbReference type="SUPFAM" id="SSF53850">
    <property type="entry name" value="Periplasmic binding protein-like II"/>
    <property type="match status" value="1"/>
</dbReference>
<dbReference type="PANTHER" id="PTHR30126:SF39">
    <property type="entry name" value="HTH-TYPE TRANSCRIPTIONAL REGULATOR CYSL"/>
    <property type="match status" value="1"/>
</dbReference>
<evidence type="ECO:0000313" key="7">
    <source>
        <dbReference type="EMBL" id="WNM28559.1"/>
    </source>
</evidence>
<dbReference type="KEGG" id="dcp:RN607_06015"/>
<gene>
    <name evidence="6" type="ORF">RN606_05810</name>
    <name evidence="7" type="ORF">RN607_06015</name>
</gene>
<reference evidence="6 8" key="1">
    <citation type="submission" date="2023-09" db="EMBL/GenBank/DDBJ databases">
        <title>Demequina sp. a novel bacteria isolated from Capsicum annuum.</title>
        <authorList>
            <person name="Humaira Z."/>
            <person name="Lee J."/>
            <person name="Cho D."/>
        </authorList>
    </citation>
    <scope>NUCLEOTIDE SEQUENCE [LARGE SCALE GENOMIC DNA]</scope>
    <source>
        <strain evidence="6 8">OYTSA14</strain>
        <strain evidence="7">PMTSA13</strain>
    </source>
</reference>
<dbReference type="Proteomes" id="UP001303408">
    <property type="component" value="Chromosome"/>
</dbReference>
<dbReference type="AlphaFoldDB" id="A0AA96JEH2"/>
<dbReference type="PRINTS" id="PR00039">
    <property type="entry name" value="HTHLYSR"/>
</dbReference>
<evidence type="ECO:0000256" key="4">
    <source>
        <dbReference type="ARBA" id="ARBA00023163"/>
    </source>
</evidence>
<evidence type="ECO:0000313" key="8">
    <source>
        <dbReference type="Proteomes" id="UP001304125"/>
    </source>
</evidence>
<evidence type="ECO:0000313" key="6">
    <source>
        <dbReference type="EMBL" id="WNM25664.1"/>
    </source>
</evidence>
<name>A0AA96JEH2_9MICO</name>
<sequence>MNGTTLDEMRMIVAVEEHGSLTGAATALGVTQQAVSQRMRALERRWSLSLFTRSARGTRLTDHGTLVAEWAATMVGHAEAFDSAVASLRSDRAAHVRVGASLTIAEHLVPGWLVTYAADPSAAHVELTAVNSVTVAQRVRAGKDDLGFVESPDLPDGLASLVFMRDEVVLVVAPEHPWARRTSVSPAEVARTPLVSREAGSGTRLTLERAVEAITGLGTVVAPAAELSTTAAVRATIMAGGGVGALSARAVRDDLDAGRLRAVRVDGPPMVRPFAAVWDPRRRLAPGASRILEIASAVS</sequence>
<dbReference type="PANTHER" id="PTHR30126">
    <property type="entry name" value="HTH-TYPE TRANSCRIPTIONAL REGULATOR"/>
    <property type="match status" value="1"/>
</dbReference>
<dbReference type="EMBL" id="CP134880">
    <property type="protein sequence ID" value="WNM28559.1"/>
    <property type="molecule type" value="Genomic_DNA"/>
</dbReference>
<dbReference type="GO" id="GO:0003700">
    <property type="term" value="F:DNA-binding transcription factor activity"/>
    <property type="evidence" value="ECO:0007669"/>
    <property type="project" value="InterPro"/>
</dbReference>
<evidence type="ECO:0000256" key="2">
    <source>
        <dbReference type="ARBA" id="ARBA00023015"/>
    </source>
</evidence>
<comment type="similarity">
    <text evidence="1">Belongs to the LysR transcriptional regulatory family.</text>
</comment>
<dbReference type="SUPFAM" id="SSF46785">
    <property type="entry name" value="Winged helix' DNA-binding domain"/>
    <property type="match status" value="1"/>
</dbReference>
<protein>
    <submittedName>
        <fullName evidence="6">LysR family transcriptional regulator</fullName>
    </submittedName>
</protein>